<comment type="caution">
    <text evidence="8">The sequence shown here is derived from an EMBL/GenBank/DDBJ whole genome shotgun (WGS) entry which is preliminary data.</text>
</comment>
<dbReference type="Proteomes" id="UP000092993">
    <property type="component" value="Unassembled WGS sequence"/>
</dbReference>
<keyword evidence="9" id="KW-1185">Reference proteome</keyword>
<feature type="transmembrane region" description="Helical" evidence="6">
    <location>
        <begin position="200"/>
        <end position="218"/>
    </location>
</feature>
<dbReference type="InterPro" id="IPR004853">
    <property type="entry name" value="Sugar_P_trans_dom"/>
</dbReference>
<feature type="transmembrane region" description="Helical" evidence="6">
    <location>
        <begin position="429"/>
        <end position="451"/>
    </location>
</feature>
<evidence type="ECO:0000256" key="2">
    <source>
        <dbReference type="ARBA" id="ARBA00022692"/>
    </source>
</evidence>
<evidence type="ECO:0000256" key="4">
    <source>
        <dbReference type="ARBA" id="ARBA00023136"/>
    </source>
</evidence>
<sequence>MYSPLLRDNTAGFFSARPNDSPRIFNTPFFAEPKAFPPVFTPEVTSGWRSFRIQEDFQSHEAANPPPQPSSVSWQKALSGHGSRHHPEDVMWPDFSTLQHKPNLSPRQRTGFPRATPGVLLESVPLSPLVSEGGFPSPSLPILSPHASASSKRLIRKNRKGDHRLAFVGSQIFWLALYFSFNLGLTLYNKGVLARFPFPYTLTAIHALCGSIGGLILTRRGFYIPARLDMKSYVVLAGFSVLYAVNIAFHQVVRAATPVFTTMLSIAILGTKFSRIKLLTLVPVIAGVILATYGDYYFTAWGFFLTLLGTFLAALKTISTNVLQSAPLLTTKGKLPANRYPARTLTRLQIFLPSRLHLHPLDLLTRMSPLAFLQCIMYAYATGEFERMRTFHGQQGGIGWTRSAILLGNGLIAFGLNVVSFTANGRVGALNMTVAGTVLQFDILIFCHLICMRVSLANVKQVLTIVLAVAIFDLTITSANAMGILVTLAGGALYAWVEYADKMDKKRGKRALTQMR</sequence>
<comment type="subcellular location">
    <subcellularLocation>
        <location evidence="1">Membrane</location>
        <topology evidence="1">Multi-pass membrane protein</topology>
    </subcellularLocation>
</comment>
<keyword evidence="2 6" id="KW-0812">Transmembrane</keyword>
<accession>A0A1C7LQE9</accession>
<evidence type="ECO:0000256" key="1">
    <source>
        <dbReference type="ARBA" id="ARBA00004141"/>
    </source>
</evidence>
<reference evidence="8 9" key="1">
    <citation type="submission" date="2016-03" db="EMBL/GenBank/DDBJ databases">
        <title>Whole genome sequencing of Grifola frondosa 9006-11.</title>
        <authorList>
            <person name="Min B."/>
            <person name="Park H."/>
            <person name="Kim J.-G."/>
            <person name="Cho H."/>
            <person name="Oh Y.-L."/>
            <person name="Kong W.-S."/>
            <person name="Choi I.-G."/>
        </authorList>
    </citation>
    <scope>NUCLEOTIDE SEQUENCE [LARGE SCALE GENOMIC DNA]</scope>
    <source>
        <strain evidence="8 9">9006-11</strain>
    </source>
</reference>
<organism evidence="8 9">
    <name type="scientific">Grifola frondosa</name>
    <name type="common">Maitake</name>
    <name type="synonym">Polyporus frondosus</name>
    <dbReference type="NCBI Taxonomy" id="5627"/>
    <lineage>
        <taxon>Eukaryota</taxon>
        <taxon>Fungi</taxon>
        <taxon>Dikarya</taxon>
        <taxon>Basidiomycota</taxon>
        <taxon>Agaricomycotina</taxon>
        <taxon>Agaricomycetes</taxon>
        <taxon>Polyporales</taxon>
        <taxon>Grifolaceae</taxon>
        <taxon>Grifola</taxon>
    </lineage>
</organism>
<dbReference type="InterPro" id="IPR050186">
    <property type="entry name" value="TPT_transporter"/>
</dbReference>
<feature type="transmembrane region" description="Helical" evidence="6">
    <location>
        <begin position="230"/>
        <end position="249"/>
    </location>
</feature>
<feature type="domain" description="Sugar phosphate transporter" evidence="7">
    <location>
        <begin position="174"/>
        <end position="439"/>
    </location>
</feature>
<evidence type="ECO:0000256" key="6">
    <source>
        <dbReference type="SAM" id="Phobius"/>
    </source>
</evidence>
<dbReference type="EMBL" id="LUGG01000027">
    <property type="protein sequence ID" value="OBZ66838.1"/>
    <property type="molecule type" value="Genomic_DNA"/>
</dbReference>
<feature type="transmembrane region" description="Helical" evidence="6">
    <location>
        <begin position="165"/>
        <end position="188"/>
    </location>
</feature>
<protein>
    <recommendedName>
        <fullName evidence="7">Sugar phosphate transporter domain-containing protein</fullName>
    </recommendedName>
</protein>
<proteinExistence type="predicted"/>
<feature type="transmembrane region" description="Helical" evidence="6">
    <location>
        <begin position="278"/>
        <end position="298"/>
    </location>
</feature>
<keyword evidence="4 6" id="KW-0472">Membrane</keyword>
<dbReference type="OrthoDB" id="10261634at2759"/>
<evidence type="ECO:0000313" key="9">
    <source>
        <dbReference type="Proteomes" id="UP000092993"/>
    </source>
</evidence>
<feature type="region of interest" description="Disordered" evidence="5">
    <location>
        <begin position="59"/>
        <end position="86"/>
    </location>
</feature>
<dbReference type="OMA" id="CHMAACA"/>
<gene>
    <name evidence="8" type="ORF">A0H81_13299</name>
</gene>
<dbReference type="GO" id="GO:0016020">
    <property type="term" value="C:membrane"/>
    <property type="evidence" value="ECO:0007669"/>
    <property type="project" value="UniProtKB-SubCell"/>
</dbReference>
<dbReference type="Pfam" id="PF03151">
    <property type="entry name" value="TPT"/>
    <property type="match status" value="1"/>
</dbReference>
<feature type="transmembrane region" description="Helical" evidence="6">
    <location>
        <begin position="458"/>
        <end position="476"/>
    </location>
</feature>
<feature type="transmembrane region" description="Helical" evidence="6">
    <location>
        <begin position="404"/>
        <end position="423"/>
    </location>
</feature>
<evidence type="ECO:0000313" key="8">
    <source>
        <dbReference type="EMBL" id="OBZ66838.1"/>
    </source>
</evidence>
<evidence type="ECO:0000256" key="5">
    <source>
        <dbReference type="SAM" id="MobiDB-lite"/>
    </source>
</evidence>
<dbReference type="AlphaFoldDB" id="A0A1C7LQE9"/>
<dbReference type="PANTHER" id="PTHR11132">
    <property type="entry name" value="SOLUTE CARRIER FAMILY 35"/>
    <property type="match status" value="1"/>
</dbReference>
<evidence type="ECO:0000256" key="3">
    <source>
        <dbReference type="ARBA" id="ARBA00022989"/>
    </source>
</evidence>
<evidence type="ECO:0000259" key="7">
    <source>
        <dbReference type="Pfam" id="PF03151"/>
    </source>
</evidence>
<name>A0A1C7LQE9_GRIFR</name>
<keyword evidence="3 6" id="KW-1133">Transmembrane helix</keyword>